<protein>
    <submittedName>
        <fullName evidence="1">Uncharacterized protein</fullName>
    </submittedName>
</protein>
<reference evidence="1 2" key="1">
    <citation type="journal article" date="2015" name="MBio">
        <title>Genome sequence of the Drosophila melanogaster male-killing Spiroplasma strain MSRO endosymbiont.</title>
        <authorList>
            <person name="Paredes J.C."/>
            <person name="Herren J.K."/>
            <person name="Schupfer F."/>
            <person name="Marin R."/>
            <person name="Claverol S."/>
            <person name="Kuo C.H."/>
            <person name="Lemaitre B."/>
            <person name="Beven L."/>
        </authorList>
    </citation>
    <scope>NUCLEOTIDE SEQUENCE [LARGE SCALE GENOMIC DNA]</scope>
    <source>
        <strain evidence="1 2">MSRO</strain>
    </source>
</reference>
<gene>
    <name evidence="1" type="ORF">SMSRO_SF013260</name>
</gene>
<dbReference type="STRING" id="2138.SMSRO_v1c12510"/>
<accession>A0A2P6FDF6</accession>
<sequence>MTSYLIINSFKKFSPDVILNADGPAKQNALLENRQFAHSELLSTGYFANDYELFTITLKNGFDNKNVYLQVG</sequence>
<dbReference type="EMBL" id="JTLV02000001">
    <property type="protein sequence ID" value="PQM31491.1"/>
    <property type="molecule type" value="Genomic_DNA"/>
</dbReference>
<dbReference type="Gene3D" id="2.60.120.1250">
    <property type="entry name" value="Peptidase M60, enhancin-like domain 1"/>
    <property type="match status" value="1"/>
</dbReference>
<proteinExistence type="predicted"/>
<keyword evidence="2" id="KW-1185">Reference proteome</keyword>
<organism evidence="1 2">
    <name type="scientific">Spiroplasma poulsonii</name>
    <dbReference type="NCBI Taxonomy" id="2138"/>
    <lineage>
        <taxon>Bacteria</taxon>
        <taxon>Bacillati</taxon>
        <taxon>Mycoplasmatota</taxon>
        <taxon>Mollicutes</taxon>
        <taxon>Entomoplasmatales</taxon>
        <taxon>Spiroplasmataceae</taxon>
        <taxon>Spiroplasma</taxon>
    </lineage>
</organism>
<name>A0A2P6FDF6_9MOLU</name>
<dbReference type="Proteomes" id="UP000031565">
    <property type="component" value="Unassembled WGS sequence"/>
</dbReference>
<dbReference type="RefSeq" id="WP_040093606.1">
    <property type="nucleotide sequence ID" value="NZ_CM020866.1"/>
</dbReference>
<evidence type="ECO:0000313" key="1">
    <source>
        <dbReference type="EMBL" id="PQM31491.1"/>
    </source>
</evidence>
<evidence type="ECO:0000313" key="2">
    <source>
        <dbReference type="Proteomes" id="UP000031565"/>
    </source>
</evidence>
<dbReference type="AlphaFoldDB" id="A0A2P6FDF6"/>
<comment type="caution">
    <text evidence="1">The sequence shown here is derived from an EMBL/GenBank/DDBJ whole genome shotgun (WGS) entry which is preliminary data.</text>
</comment>